<evidence type="ECO:0000313" key="9">
    <source>
        <dbReference type="Proteomes" id="UP000199236"/>
    </source>
</evidence>
<feature type="domain" description="BPL/LPL catalytic" evidence="7">
    <location>
        <begin position="1"/>
        <end position="185"/>
    </location>
</feature>
<dbReference type="PANTHER" id="PTHR12835:SF5">
    <property type="entry name" value="BIOTIN--PROTEIN LIGASE"/>
    <property type="match status" value="1"/>
</dbReference>
<evidence type="ECO:0000256" key="5">
    <source>
        <dbReference type="ARBA" id="ARBA00024227"/>
    </source>
</evidence>
<name>A0A1I5FNJ1_9HYPH</name>
<dbReference type="PROSITE" id="PS51733">
    <property type="entry name" value="BPL_LPL_CATALYTIC"/>
    <property type="match status" value="1"/>
</dbReference>
<dbReference type="EMBL" id="FOVR01000004">
    <property type="protein sequence ID" value="SFO25196.1"/>
    <property type="molecule type" value="Genomic_DNA"/>
</dbReference>
<proteinExistence type="predicted"/>
<sequence>MNKLPEPYRLISFDTIDSTNKYALDVAKQGEEGGLWIWAGEQTAGRGRRGRQWSSEKGNLAASLLLLSPAPPNVVGQLPLLTATAVHRAICDLIPPHMQAALRIKWPNDLLWGDQKICGILLESTFLVDGRQAVAVGIGVNCRTHPDKTDGLKAADIAQTGYDVSPEQLLERLIWQMADRLSVWQQGSNFAAIRDDWLSCARGLGQHVVARLPNETVEGTFEMLDEDGALIMRLADGQTRTIYAGDVFLPGMHSEMQK</sequence>
<organism evidence="8 9">
    <name type="scientific">Cohaesibacter marisflavi</name>
    <dbReference type="NCBI Taxonomy" id="655353"/>
    <lineage>
        <taxon>Bacteria</taxon>
        <taxon>Pseudomonadati</taxon>
        <taxon>Pseudomonadota</taxon>
        <taxon>Alphaproteobacteria</taxon>
        <taxon>Hyphomicrobiales</taxon>
        <taxon>Cohaesibacteraceae</taxon>
    </lineage>
</organism>
<evidence type="ECO:0000256" key="2">
    <source>
        <dbReference type="ARBA" id="ARBA00022741"/>
    </source>
</evidence>
<dbReference type="NCBIfam" id="TIGR00121">
    <property type="entry name" value="birA_ligase"/>
    <property type="match status" value="1"/>
</dbReference>
<keyword evidence="4" id="KW-0092">Biotin</keyword>
<dbReference type="InterPro" id="IPR004143">
    <property type="entry name" value="BPL_LPL_catalytic"/>
</dbReference>
<keyword evidence="9" id="KW-1185">Reference proteome</keyword>
<dbReference type="EC" id="6.3.4.15" evidence="5"/>
<dbReference type="GO" id="GO:0005524">
    <property type="term" value="F:ATP binding"/>
    <property type="evidence" value="ECO:0007669"/>
    <property type="project" value="UniProtKB-KW"/>
</dbReference>
<dbReference type="SUPFAM" id="SSF50037">
    <property type="entry name" value="C-terminal domain of transcriptional repressors"/>
    <property type="match status" value="1"/>
</dbReference>
<dbReference type="Proteomes" id="UP000199236">
    <property type="component" value="Unassembled WGS sequence"/>
</dbReference>
<dbReference type="InterPro" id="IPR004408">
    <property type="entry name" value="Biotin_CoA_COase_ligase"/>
</dbReference>
<dbReference type="Pfam" id="PF02237">
    <property type="entry name" value="BPL_C"/>
    <property type="match status" value="1"/>
</dbReference>
<keyword evidence="3" id="KW-0067">ATP-binding</keyword>
<accession>A0A1I5FNJ1</accession>
<dbReference type="RefSeq" id="WP_210186718.1">
    <property type="nucleotide sequence ID" value="NZ_FOVR01000004.1"/>
</dbReference>
<comment type="catalytic activity">
    <reaction evidence="6">
        <text>biotin + L-lysyl-[protein] + ATP = N(6)-biotinyl-L-lysyl-[protein] + AMP + diphosphate + H(+)</text>
        <dbReference type="Rhea" id="RHEA:11756"/>
        <dbReference type="Rhea" id="RHEA-COMP:9752"/>
        <dbReference type="Rhea" id="RHEA-COMP:10505"/>
        <dbReference type="ChEBI" id="CHEBI:15378"/>
        <dbReference type="ChEBI" id="CHEBI:29969"/>
        <dbReference type="ChEBI" id="CHEBI:30616"/>
        <dbReference type="ChEBI" id="CHEBI:33019"/>
        <dbReference type="ChEBI" id="CHEBI:57586"/>
        <dbReference type="ChEBI" id="CHEBI:83144"/>
        <dbReference type="ChEBI" id="CHEBI:456215"/>
        <dbReference type="EC" id="6.3.4.15"/>
    </reaction>
</comment>
<evidence type="ECO:0000259" key="7">
    <source>
        <dbReference type="PROSITE" id="PS51733"/>
    </source>
</evidence>
<dbReference type="STRING" id="655353.SAMN04488056_104127"/>
<dbReference type="PANTHER" id="PTHR12835">
    <property type="entry name" value="BIOTIN PROTEIN LIGASE"/>
    <property type="match status" value="1"/>
</dbReference>
<dbReference type="CDD" id="cd16442">
    <property type="entry name" value="BPL"/>
    <property type="match status" value="1"/>
</dbReference>
<gene>
    <name evidence="8" type="ORF">SAMN04488056_104127</name>
</gene>
<dbReference type="GO" id="GO:0004077">
    <property type="term" value="F:biotin--[biotin carboxyl-carrier protein] ligase activity"/>
    <property type="evidence" value="ECO:0007669"/>
    <property type="project" value="UniProtKB-EC"/>
</dbReference>
<keyword evidence="2" id="KW-0547">Nucleotide-binding</keyword>
<dbReference type="Gene3D" id="2.30.30.100">
    <property type="match status" value="1"/>
</dbReference>
<dbReference type="SUPFAM" id="SSF55681">
    <property type="entry name" value="Class II aaRS and biotin synthetases"/>
    <property type="match status" value="1"/>
</dbReference>
<dbReference type="InterPro" id="IPR008988">
    <property type="entry name" value="Transcriptional_repressor_C"/>
</dbReference>
<protein>
    <recommendedName>
        <fullName evidence="5">biotin--[biotin carboxyl-carrier protein] ligase</fullName>
        <ecNumber evidence="5">6.3.4.15</ecNumber>
    </recommendedName>
</protein>
<evidence type="ECO:0000313" key="8">
    <source>
        <dbReference type="EMBL" id="SFO25196.1"/>
    </source>
</evidence>
<dbReference type="InterPro" id="IPR045864">
    <property type="entry name" value="aa-tRNA-synth_II/BPL/LPL"/>
</dbReference>
<keyword evidence="1 8" id="KW-0436">Ligase</keyword>
<evidence type="ECO:0000256" key="6">
    <source>
        <dbReference type="ARBA" id="ARBA00047846"/>
    </source>
</evidence>
<reference evidence="8 9" key="1">
    <citation type="submission" date="2016-10" db="EMBL/GenBank/DDBJ databases">
        <authorList>
            <person name="de Groot N.N."/>
        </authorList>
    </citation>
    <scope>NUCLEOTIDE SEQUENCE [LARGE SCALE GENOMIC DNA]</scope>
    <source>
        <strain evidence="8 9">CGMCC 1.9157</strain>
    </source>
</reference>
<dbReference type="GO" id="GO:0005737">
    <property type="term" value="C:cytoplasm"/>
    <property type="evidence" value="ECO:0007669"/>
    <property type="project" value="TreeGrafter"/>
</dbReference>
<dbReference type="Pfam" id="PF03099">
    <property type="entry name" value="BPL_LplA_LipB"/>
    <property type="match status" value="1"/>
</dbReference>
<evidence type="ECO:0000256" key="1">
    <source>
        <dbReference type="ARBA" id="ARBA00022598"/>
    </source>
</evidence>
<evidence type="ECO:0000256" key="3">
    <source>
        <dbReference type="ARBA" id="ARBA00022840"/>
    </source>
</evidence>
<evidence type="ECO:0000256" key="4">
    <source>
        <dbReference type="ARBA" id="ARBA00023267"/>
    </source>
</evidence>
<dbReference type="AlphaFoldDB" id="A0A1I5FNJ1"/>
<dbReference type="InterPro" id="IPR003142">
    <property type="entry name" value="BPL_C"/>
</dbReference>
<dbReference type="Gene3D" id="3.30.930.10">
    <property type="entry name" value="Bira Bifunctional Protein, Domain 2"/>
    <property type="match status" value="1"/>
</dbReference>